<dbReference type="EMBL" id="GGEC01019415">
    <property type="protein sequence ID" value="MBW99898.1"/>
    <property type="molecule type" value="Transcribed_RNA"/>
</dbReference>
<protein>
    <submittedName>
        <fullName evidence="2">Macrophage migration inhibitory factor homolog isoform X1</fullName>
    </submittedName>
</protein>
<feature type="compositionally biased region" description="Basic and acidic residues" evidence="1">
    <location>
        <begin position="77"/>
        <end position="96"/>
    </location>
</feature>
<feature type="region of interest" description="Disordered" evidence="1">
    <location>
        <begin position="68"/>
        <end position="96"/>
    </location>
</feature>
<sequence length="96" mass="11322">MYGRQHQSTNIFLLYKKASQKIPRKKKVAKFFKEASQYHPTFTTVAIIYFTSERHPISFEDRRLCSKGRTHPAFHTQKHEREGGVKGERKERACPL</sequence>
<organism evidence="2">
    <name type="scientific">Rhizophora mucronata</name>
    <name type="common">Asiatic mangrove</name>
    <dbReference type="NCBI Taxonomy" id="61149"/>
    <lineage>
        <taxon>Eukaryota</taxon>
        <taxon>Viridiplantae</taxon>
        <taxon>Streptophyta</taxon>
        <taxon>Embryophyta</taxon>
        <taxon>Tracheophyta</taxon>
        <taxon>Spermatophyta</taxon>
        <taxon>Magnoliopsida</taxon>
        <taxon>eudicotyledons</taxon>
        <taxon>Gunneridae</taxon>
        <taxon>Pentapetalae</taxon>
        <taxon>rosids</taxon>
        <taxon>fabids</taxon>
        <taxon>Malpighiales</taxon>
        <taxon>Rhizophoraceae</taxon>
        <taxon>Rhizophora</taxon>
    </lineage>
</organism>
<name>A0A2P2K2I1_RHIMU</name>
<evidence type="ECO:0000256" key="1">
    <source>
        <dbReference type="SAM" id="MobiDB-lite"/>
    </source>
</evidence>
<evidence type="ECO:0000313" key="2">
    <source>
        <dbReference type="EMBL" id="MBW99898.1"/>
    </source>
</evidence>
<accession>A0A2P2K2I1</accession>
<dbReference type="AlphaFoldDB" id="A0A2P2K2I1"/>
<proteinExistence type="predicted"/>
<reference evidence="2" key="1">
    <citation type="submission" date="2018-02" db="EMBL/GenBank/DDBJ databases">
        <title>Rhizophora mucronata_Transcriptome.</title>
        <authorList>
            <person name="Meera S.P."/>
            <person name="Sreeshan A."/>
            <person name="Augustine A."/>
        </authorList>
    </citation>
    <scope>NUCLEOTIDE SEQUENCE</scope>
    <source>
        <tissue evidence="2">Leaf</tissue>
    </source>
</reference>